<dbReference type="Pfam" id="PF01715">
    <property type="entry name" value="IPPT"/>
    <property type="match status" value="1"/>
</dbReference>
<keyword evidence="2 5" id="KW-0808">Transferase</keyword>
<reference evidence="9" key="1">
    <citation type="submission" date="2020-04" db="EMBL/GenBank/DDBJ databases">
        <title>Genome Assembly and Annotation of Botryosphaeria dothidea sdau 11-99, a Latent Pathogen of Apple Fruit Ring Rot in China.</title>
        <authorList>
            <person name="Yu C."/>
            <person name="Diao Y."/>
            <person name="Lu Q."/>
            <person name="Zhao J."/>
            <person name="Cui S."/>
            <person name="Peng C."/>
            <person name="He B."/>
            <person name="Liu H."/>
        </authorList>
    </citation>
    <scope>NUCLEOTIDE SEQUENCE [LARGE SCALE GENOMIC DNA]</scope>
    <source>
        <strain evidence="9">Sdau11-99</strain>
    </source>
</reference>
<keyword evidence="5 6" id="KW-0819">tRNA processing</keyword>
<organism evidence="9 10">
    <name type="scientific">Botryosphaeria dothidea</name>
    <dbReference type="NCBI Taxonomy" id="55169"/>
    <lineage>
        <taxon>Eukaryota</taxon>
        <taxon>Fungi</taxon>
        <taxon>Dikarya</taxon>
        <taxon>Ascomycota</taxon>
        <taxon>Pezizomycotina</taxon>
        <taxon>Dothideomycetes</taxon>
        <taxon>Dothideomycetes incertae sedis</taxon>
        <taxon>Botryosphaeriales</taxon>
        <taxon>Botryosphaeriaceae</taxon>
        <taxon>Botryosphaeria</taxon>
    </lineage>
</organism>
<accession>A0A8H4ILF0</accession>
<dbReference type="AlphaFoldDB" id="A0A8H4ILF0"/>
<comment type="function">
    <text evidence="5">Catalyzes the transfer of a dimethylallyl group onto the adenine at position 37.</text>
</comment>
<dbReference type="SUPFAM" id="SSF57667">
    <property type="entry name" value="beta-beta-alpha zinc fingers"/>
    <property type="match status" value="1"/>
</dbReference>
<keyword evidence="3 5" id="KW-0547">Nucleotide-binding</keyword>
<name>A0A8H4ILF0_9PEZI</name>
<dbReference type="InterPro" id="IPR030666">
    <property type="entry name" value="IPP_transferase_euk"/>
</dbReference>
<comment type="caution">
    <text evidence="9">The sequence shown here is derived from an EMBL/GenBank/DDBJ whole genome shotgun (WGS) entry which is preliminary data.</text>
</comment>
<evidence type="ECO:0000256" key="6">
    <source>
        <dbReference type="RuleBase" id="RU003783"/>
    </source>
</evidence>
<dbReference type="PIRSF" id="PIRSF039110">
    <property type="entry name" value="IPP_transferase"/>
    <property type="match status" value="1"/>
</dbReference>
<keyword evidence="10" id="KW-1185">Reference proteome</keyword>
<dbReference type="PANTHER" id="PTHR11088">
    <property type="entry name" value="TRNA DIMETHYLALLYLTRANSFERASE"/>
    <property type="match status" value="1"/>
</dbReference>
<evidence type="ECO:0000256" key="8">
    <source>
        <dbReference type="SAM" id="MobiDB-lite"/>
    </source>
</evidence>
<sequence length="484" mass="54529">MARFRPQKPVIAVIGATGTGKSQLAVEIARRFNGEIINSDAMQLYEGLPVITNKITDEEMKGVPHHLLGAISHNEETWTVTEFVKRALHVIKDIHSRGKLPVVVGGTHYYVQSLLFNDTLAGGTGDSEDLKQDNAHGEAYPILDEPTEVILAKLREVDPVMADRWHPNDRRKIQRSLEIWLKTGKPASQMYEEQSLRKQSSVTGDGEAEKQRPARTARFPALVFWVHAANESLRARLDARVEKMLANGLLSEVDELDRFLQSRESEGTQVDRTRGIWVSIGYKEFEGYQRTLAAGSASEKELEKLRTQAIEQVQAGTRQYAKRQIRWIRIKLLNALTNANSTKSLYLLDGSDLSQWHDSVESPALDLAGKFLDGEPLPEPQNLSNAAAEMLAPKREYDLSERRDLWQRKTCEACNTVAVTEADWNKHIQSRGHKIREKKRRQRQETSAENSKKKPNIQDAGPEDPLGDIESTMAALDDLVSDQK</sequence>
<evidence type="ECO:0000256" key="3">
    <source>
        <dbReference type="ARBA" id="ARBA00022741"/>
    </source>
</evidence>
<feature type="region of interest" description="Disordered" evidence="8">
    <location>
        <begin position="191"/>
        <end position="213"/>
    </location>
</feature>
<dbReference type="Gene3D" id="3.40.50.300">
    <property type="entry name" value="P-loop containing nucleotide triphosphate hydrolases"/>
    <property type="match status" value="1"/>
</dbReference>
<dbReference type="OrthoDB" id="775260at2759"/>
<evidence type="ECO:0000256" key="5">
    <source>
        <dbReference type="PIRNR" id="PIRNR039110"/>
    </source>
</evidence>
<dbReference type="GO" id="GO:0052381">
    <property type="term" value="F:tRNA dimethylallyltransferase activity"/>
    <property type="evidence" value="ECO:0007669"/>
    <property type="project" value="UniProtKB-UniRule"/>
</dbReference>
<dbReference type="InterPro" id="IPR036236">
    <property type="entry name" value="Znf_C2H2_sf"/>
</dbReference>
<keyword evidence="5" id="KW-0963">Cytoplasm</keyword>
<evidence type="ECO:0000256" key="4">
    <source>
        <dbReference type="ARBA" id="ARBA00022840"/>
    </source>
</evidence>
<feature type="region of interest" description="Disordered" evidence="8">
    <location>
        <begin position="428"/>
        <end position="484"/>
    </location>
</feature>
<dbReference type="InterPro" id="IPR027417">
    <property type="entry name" value="P-loop_NTPase"/>
</dbReference>
<dbReference type="GO" id="GO:0006400">
    <property type="term" value="P:tRNA modification"/>
    <property type="evidence" value="ECO:0007669"/>
    <property type="project" value="TreeGrafter"/>
</dbReference>
<feature type="compositionally biased region" description="Basic and acidic residues" evidence="8">
    <location>
        <begin position="443"/>
        <end position="452"/>
    </location>
</feature>
<evidence type="ECO:0000256" key="7">
    <source>
        <dbReference type="RuleBase" id="RU003785"/>
    </source>
</evidence>
<dbReference type="Gene3D" id="1.10.20.140">
    <property type="match status" value="1"/>
</dbReference>
<dbReference type="Gene3D" id="3.30.160.60">
    <property type="entry name" value="Classic Zinc Finger"/>
    <property type="match status" value="1"/>
</dbReference>
<gene>
    <name evidence="9" type="ORF">GTA08_BOTSDO09471</name>
</gene>
<comment type="catalytic activity">
    <reaction evidence="5 6">
        <text>adenosine(37) in tRNA + dimethylallyl diphosphate = N(6)-dimethylallyladenosine(37) in tRNA + diphosphate</text>
        <dbReference type="Rhea" id="RHEA:26482"/>
        <dbReference type="Rhea" id="RHEA-COMP:10162"/>
        <dbReference type="Rhea" id="RHEA-COMP:10375"/>
        <dbReference type="ChEBI" id="CHEBI:33019"/>
        <dbReference type="ChEBI" id="CHEBI:57623"/>
        <dbReference type="ChEBI" id="CHEBI:74411"/>
        <dbReference type="ChEBI" id="CHEBI:74415"/>
        <dbReference type="EC" id="2.5.1.75"/>
    </reaction>
</comment>
<proteinExistence type="inferred from homology"/>
<dbReference type="PANTHER" id="PTHR11088:SF89">
    <property type="entry name" value="TRNA DIMETHYLALLYLTRANSFERASE"/>
    <property type="match status" value="1"/>
</dbReference>
<dbReference type="HAMAP" id="MF_00185">
    <property type="entry name" value="IPP_trans"/>
    <property type="match status" value="1"/>
</dbReference>
<dbReference type="InterPro" id="IPR039657">
    <property type="entry name" value="Dimethylallyltransferase"/>
</dbReference>
<evidence type="ECO:0000313" key="10">
    <source>
        <dbReference type="Proteomes" id="UP000572817"/>
    </source>
</evidence>
<dbReference type="Proteomes" id="UP000572817">
    <property type="component" value="Unassembled WGS sequence"/>
</dbReference>
<evidence type="ECO:0000256" key="1">
    <source>
        <dbReference type="ARBA" id="ARBA00005842"/>
    </source>
</evidence>
<dbReference type="EMBL" id="WWBZ02000062">
    <property type="protein sequence ID" value="KAF4303240.1"/>
    <property type="molecule type" value="Genomic_DNA"/>
</dbReference>
<dbReference type="GO" id="GO:0005524">
    <property type="term" value="F:ATP binding"/>
    <property type="evidence" value="ECO:0007669"/>
    <property type="project" value="UniProtKB-UniRule"/>
</dbReference>
<evidence type="ECO:0000256" key="2">
    <source>
        <dbReference type="ARBA" id="ARBA00022679"/>
    </source>
</evidence>
<dbReference type="NCBIfam" id="TIGR00174">
    <property type="entry name" value="miaA"/>
    <property type="match status" value="1"/>
</dbReference>
<protein>
    <recommendedName>
        <fullName evidence="5 6">tRNA dimethylallyltransferase</fullName>
        <ecNumber evidence="5 6">2.5.1.75</ecNumber>
    </recommendedName>
</protein>
<feature type="compositionally biased region" description="Basic residues" evidence="8">
    <location>
        <begin position="428"/>
        <end position="442"/>
    </location>
</feature>
<dbReference type="EC" id="2.5.1.75" evidence="5 6"/>
<dbReference type="InterPro" id="IPR018022">
    <property type="entry name" value="IPT"/>
</dbReference>
<dbReference type="GO" id="GO:0005739">
    <property type="term" value="C:mitochondrion"/>
    <property type="evidence" value="ECO:0007669"/>
    <property type="project" value="TreeGrafter"/>
</dbReference>
<keyword evidence="4 5" id="KW-0067">ATP-binding</keyword>
<comment type="similarity">
    <text evidence="1 5 7">Belongs to the IPP transferase family.</text>
</comment>
<dbReference type="SUPFAM" id="SSF52540">
    <property type="entry name" value="P-loop containing nucleoside triphosphate hydrolases"/>
    <property type="match status" value="2"/>
</dbReference>
<evidence type="ECO:0000313" key="9">
    <source>
        <dbReference type="EMBL" id="KAF4303240.1"/>
    </source>
</evidence>